<protein>
    <submittedName>
        <fullName evidence="2">Uncharacterized protein</fullName>
    </submittedName>
</protein>
<dbReference type="PANTHER" id="PTHR28653">
    <property type="match status" value="1"/>
</dbReference>
<sequence>MLHCFFSGEGANAVAESLPSCTLLSGPSRSGKTSLLFQLAYNTCGKSDTATVVFICKRQNVERKPPVLSEDVDADSEVFGRVQMKYVKGDDEVRRYFAAFHLHEKIPTTVIIDDLVDLFDELESRECYRQARGWEIGIVRTLALCRDAMNYASQIAGVDCKLIISDTNINQGPRLLYIYQRWFTLILTVESIGSSFVLKVFQDSRCIPACKGILAQYTVSQQFLRLEMLR</sequence>
<proteinExistence type="predicted"/>
<name>A0A8T2SKQ5_CERRI</name>
<dbReference type="PANTHER" id="PTHR28653:SF1">
    <property type="entry name" value="ATPASE SWSAP1"/>
    <property type="match status" value="1"/>
</dbReference>
<keyword evidence="1" id="KW-0150">Chloroplast</keyword>
<dbReference type="GO" id="GO:0097196">
    <property type="term" value="C:Shu complex"/>
    <property type="evidence" value="ECO:0007669"/>
    <property type="project" value="TreeGrafter"/>
</dbReference>
<dbReference type="Proteomes" id="UP000825935">
    <property type="component" value="Chromosome 19"/>
</dbReference>
<comment type="caution">
    <text evidence="2">The sequence shown here is derived from an EMBL/GenBank/DDBJ whole genome shotgun (WGS) entry which is preliminary data.</text>
</comment>
<dbReference type="GO" id="GO:0003697">
    <property type="term" value="F:single-stranded DNA binding"/>
    <property type="evidence" value="ECO:0007669"/>
    <property type="project" value="TreeGrafter"/>
</dbReference>
<keyword evidence="3" id="KW-1185">Reference proteome</keyword>
<dbReference type="Gene3D" id="3.40.50.300">
    <property type="entry name" value="P-loop containing nucleotide triphosphate hydrolases"/>
    <property type="match status" value="1"/>
</dbReference>
<organism evidence="2 3">
    <name type="scientific">Ceratopteris richardii</name>
    <name type="common">Triangle waterfern</name>
    <dbReference type="NCBI Taxonomy" id="49495"/>
    <lineage>
        <taxon>Eukaryota</taxon>
        <taxon>Viridiplantae</taxon>
        <taxon>Streptophyta</taxon>
        <taxon>Embryophyta</taxon>
        <taxon>Tracheophyta</taxon>
        <taxon>Polypodiopsida</taxon>
        <taxon>Polypodiidae</taxon>
        <taxon>Polypodiales</taxon>
        <taxon>Pteridineae</taxon>
        <taxon>Pteridaceae</taxon>
        <taxon>Parkerioideae</taxon>
        <taxon>Ceratopteris</taxon>
    </lineage>
</organism>
<evidence type="ECO:0000313" key="2">
    <source>
        <dbReference type="EMBL" id="KAH7352071.1"/>
    </source>
</evidence>
<evidence type="ECO:0000256" key="1">
    <source>
        <dbReference type="ARBA" id="ARBA00022528"/>
    </source>
</evidence>
<keyword evidence="1" id="KW-0934">Plastid</keyword>
<evidence type="ECO:0000313" key="3">
    <source>
        <dbReference type="Proteomes" id="UP000825935"/>
    </source>
</evidence>
<accession>A0A8T2SKQ5</accession>
<gene>
    <name evidence="2" type="ORF">KP509_19G028300</name>
</gene>
<dbReference type="SUPFAM" id="SSF52540">
    <property type="entry name" value="P-loop containing nucleoside triphosphate hydrolases"/>
    <property type="match status" value="1"/>
</dbReference>
<dbReference type="OrthoDB" id="67296at2759"/>
<dbReference type="GO" id="GO:0000724">
    <property type="term" value="P:double-strand break repair via homologous recombination"/>
    <property type="evidence" value="ECO:0007669"/>
    <property type="project" value="TreeGrafter"/>
</dbReference>
<dbReference type="AlphaFoldDB" id="A0A8T2SKQ5"/>
<reference evidence="2" key="1">
    <citation type="submission" date="2021-08" db="EMBL/GenBank/DDBJ databases">
        <title>WGS assembly of Ceratopteris richardii.</title>
        <authorList>
            <person name="Marchant D.B."/>
            <person name="Chen G."/>
            <person name="Jenkins J."/>
            <person name="Shu S."/>
            <person name="Leebens-Mack J."/>
            <person name="Grimwood J."/>
            <person name="Schmutz J."/>
            <person name="Soltis P."/>
            <person name="Soltis D."/>
            <person name="Chen Z.-H."/>
        </authorList>
    </citation>
    <scope>NUCLEOTIDE SEQUENCE</scope>
    <source>
        <strain evidence="2">Whitten #5841</strain>
        <tissue evidence="2">Leaf</tissue>
    </source>
</reference>
<dbReference type="InterPro" id="IPR027417">
    <property type="entry name" value="P-loop_NTPase"/>
</dbReference>
<dbReference type="OMA" id="LEAKPPY"/>
<dbReference type="EMBL" id="CM035424">
    <property type="protein sequence ID" value="KAH7352071.1"/>
    <property type="molecule type" value="Genomic_DNA"/>
</dbReference>